<evidence type="ECO:0000256" key="1">
    <source>
        <dbReference type="ARBA" id="ARBA00022603"/>
    </source>
</evidence>
<dbReference type="GO" id="GO:0008168">
    <property type="term" value="F:methyltransferase activity"/>
    <property type="evidence" value="ECO:0007669"/>
    <property type="project" value="UniProtKB-KW"/>
</dbReference>
<evidence type="ECO:0000313" key="5">
    <source>
        <dbReference type="EMBL" id="MYN26039.1"/>
    </source>
</evidence>
<gene>
    <name evidence="5" type="ORF">GTP69_06440</name>
</gene>
<accession>A0ABW9VWT7</accession>
<evidence type="ECO:0000256" key="3">
    <source>
        <dbReference type="ARBA" id="ARBA00022691"/>
    </source>
</evidence>
<dbReference type="RefSeq" id="WP_161054096.1">
    <property type="nucleotide sequence ID" value="NZ_WWCT01000003.1"/>
</dbReference>
<dbReference type="Proteomes" id="UP000642144">
    <property type="component" value="Unassembled WGS sequence"/>
</dbReference>
<dbReference type="InterPro" id="IPR041698">
    <property type="entry name" value="Methyltransf_25"/>
</dbReference>
<feature type="domain" description="Methyltransferase" evidence="4">
    <location>
        <begin position="40"/>
        <end position="131"/>
    </location>
</feature>
<dbReference type="EMBL" id="WWCT01000003">
    <property type="protein sequence ID" value="MYN26039.1"/>
    <property type="molecule type" value="Genomic_DNA"/>
</dbReference>
<dbReference type="Gene3D" id="3.40.50.150">
    <property type="entry name" value="Vaccinia Virus protein VP39"/>
    <property type="match status" value="1"/>
</dbReference>
<keyword evidence="3" id="KW-0949">S-adenosyl-L-methionine</keyword>
<dbReference type="CDD" id="cd02440">
    <property type="entry name" value="AdoMet_MTases"/>
    <property type="match status" value="1"/>
</dbReference>
<evidence type="ECO:0000313" key="6">
    <source>
        <dbReference type="Proteomes" id="UP000642144"/>
    </source>
</evidence>
<dbReference type="Pfam" id="PF13649">
    <property type="entry name" value="Methyltransf_25"/>
    <property type="match status" value="1"/>
</dbReference>
<keyword evidence="2" id="KW-0808">Transferase</keyword>
<sequence>MEDASKGWEALAEEFATARSTIGSQVVRQWTQGLRPHSEVVDIGCGSGLPISQILVNAGFNVFGIDASPTLLSMFRHRFPAAPAACETVQTTTFFGQQFDGAIAIGLLFLLSEDDQRTMIDKVGQALRPGGRFLFSAPRVQCAWRDLQTGQPSLSLGEAEYQLQLRRAGMLLKNIYVDEGGNHYFDAVVDASNAIPTSSRLP</sequence>
<keyword evidence="6" id="KW-1185">Reference proteome</keyword>
<keyword evidence="1 5" id="KW-0489">Methyltransferase</keyword>
<dbReference type="PANTHER" id="PTHR43464:SF19">
    <property type="entry name" value="UBIQUINONE BIOSYNTHESIS O-METHYLTRANSFERASE, MITOCHONDRIAL"/>
    <property type="match status" value="1"/>
</dbReference>
<organism evidence="5 6">
    <name type="scientific">Duganella levis</name>
    <dbReference type="NCBI Taxonomy" id="2692169"/>
    <lineage>
        <taxon>Bacteria</taxon>
        <taxon>Pseudomonadati</taxon>
        <taxon>Pseudomonadota</taxon>
        <taxon>Betaproteobacteria</taxon>
        <taxon>Burkholderiales</taxon>
        <taxon>Oxalobacteraceae</taxon>
        <taxon>Telluria group</taxon>
        <taxon>Duganella</taxon>
    </lineage>
</organism>
<name>A0ABW9VWT7_9BURK</name>
<dbReference type="PANTHER" id="PTHR43464">
    <property type="entry name" value="METHYLTRANSFERASE"/>
    <property type="match status" value="1"/>
</dbReference>
<protein>
    <submittedName>
        <fullName evidence="5">Methyltransferase domain-containing protein</fullName>
    </submittedName>
</protein>
<proteinExistence type="predicted"/>
<dbReference type="InterPro" id="IPR029063">
    <property type="entry name" value="SAM-dependent_MTases_sf"/>
</dbReference>
<reference evidence="5 6" key="1">
    <citation type="submission" date="2019-12" db="EMBL/GenBank/DDBJ databases">
        <title>Novel species isolated from a subtropical stream in China.</title>
        <authorList>
            <person name="Lu H."/>
        </authorList>
    </citation>
    <scope>NUCLEOTIDE SEQUENCE [LARGE SCALE GENOMIC DNA]</scope>
    <source>
        <strain evidence="5 6">CY42W</strain>
    </source>
</reference>
<evidence type="ECO:0000256" key="2">
    <source>
        <dbReference type="ARBA" id="ARBA00022679"/>
    </source>
</evidence>
<dbReference type="SUPFAM" id="SSF53335">
    <property type="entry name" value="S-adenosyl-L-methionine-dependent methyltransferases"/>
    <property type="match status" value="1"/>
</dbReference>
<dbReference type="GO" id="GO:0032259">
    <property type="term" value="P:methylation"/>
    <property type="evidence" value="ECO:0007669"/>
    <property type="project" value="UniProtKB-KW"/>
</dbReference>
<comment type="caution">
    <text evidence="5">The sequence shown here is derived from an EMBL/GenBank/DDBJ whole genome shotgun (WGS) entry which is preliminary data.</text>
</comment>
<evidence type="ECO:0000259" key="4">
    <source>
        <dbReference type="Pfam" id="PF13649"/>
    </source>
</evidence>